<name>A0A1Y5RV12_9RHOB</name>
<dbReference type="STRING" id="315423.SAMN04488020_102277"/>
<dbReference type="RefSeq" id="WP_085853028.1">
    <property type="nucleotide sequence ID" value="NZ_FOPF01000002.1"/>
</dbReference>
<dbReference type="InterPro" id="IPR014710">
    <property type="entry name" value="RmlC-like_jellyroll"/>
</dbReference>
<accession>A0A1Y5RV12</accession>
<evidence type="ECO:0000313" key="3">
    <source>
        <dbReference type="Proteomes" id="UP000193870"/>
    </source>
</evidence>
<evidence type="ECO:0000313" key="2">
    <source>
        <dbReference type="EMBL" id="SLN26032.1"/>
    </source>
</evidence>
<dbReference type="OrthoDB" id="6058at2"/>
<dbReference type="EMBL" id="FWFV01000002">
    <property type="protein sequence ID" value="SLN26032.1"/>
    <property type="molecule type" value="Genomic_DNA"/>
</dbReference>
<keyword evidence="2" id="KW-0223">Dioxygenase</keyword>
<dbReference type="SUPFAM" id="SSF51182">
    <property type="entry name" value="RmlC-like cupins"/>
    <property type="match status" value="1"/>
</dbReference>
<dbReference type="PANTHER" id="PTHR36440">
    <property type="entry name" value="PUTATIVE (AFU_ORTHOLOGUE AFUA_8G07350)-RELATED"/>
    <property type="match status" value="1"/>
</dbReference>
<dbReference type="InterPro" id="IPR053146">
    <property type="entry name" value="QDO-like"/>
</dbReference>
<keyword evidence="3" id="KW-1185">Reference proteome</keyword>
<dbReference type="Proteomes" id="UP000193870">
    <property type="component" value="Unassembled WGS sequence"/>
</dbReference>
<dbReference type="PANTHER" id="PTHR36440:SF1">
    <property type="entry name" value="PUTATIVE (AFU_ORTHOLOGUE AFUA_8G07350)-RELATED"/>
    <property type="match status" value="1"/>
</dbReference>
<sequence>MKTSDRKRPNEEIIALPPDGGRRYEMGKLTALFKADEADTAARYSVSEWILAPGQTGVGAHLHEDNDEIFFVLDGLPELLMEREWTEFPAGAFIRIPAGVTHDFRNRSDRPARLLNIFIPGGFERDMPKIVEWFDKNGT</sequence>
<evidence type="ECO:0000259" key="1">
    <source>
        <dbReference type="Pfam" id="PF07883"/>
    </source>
</evidence>
<keyword evidence="2" id="KW-0560">Oxidoreductase</keyword>
<dbReference type="Gene3D" id="2.60.120.10">
    <property type="entry name" value="Jelly Rolls"/>
    <property type="match status" value="1"/>
</dbReference>
<protein>
    <submittedName>
        <fullName evidence="2">Quercetin 2,3-dioxygenase</fullName>
        <ecNumber evidence="2">1.13.11.24</ecNumber>
    </submittedName>
</protein>
<dbReference type="InterPro" id="IPR011051">
    <property type="entry name" value="RmlC_Cupin_sf"/>
</dbReference>
<dbReference type="InterPro" id="IPR013096">
    <property type="entry name" value="Cupin_2"/>
</dbReference>
<proteinExistence type="predicted"/>
<gene>
    <name evidence="2" type="primary">qdoI</name>
    <name evidence="2" type="ORF">PAM7066_01004</name>
</gene>
<dbReference type="GO" id="GO:0008127">
    <property type="term" value="F:quercetin 2,3-dioxygenase activity"/>
    <property type="evidence" value="ECO:0007669"/>
    <property type="project" value="UniProtKB-EC"/>
</dbReference>
<dbReference type="EC" id="1.13.11.24" evidence="2"/>
<reference evidence="2 3" key="1">
    <citation type="submission" date="2017-03" db="EMBL/GenBank/DDBJ databases">
        <authorList>
            <person name="Afonso C.L."/>
            <person name="Miller P.J."/>
            <person name="Scott M.A."/>
            <person name="Spackman E."/>
            <person name="Goraichik I."/>
            <person name="Dimitrov K.M."/>
            <person name="Suarez D.L."/>
            <person name="Swayne D.E."/>
        </authorList>
    </citation>
    <scope>NUCLEOTIDE SEQUENCE [LARGE SCALE GENOMIC DNA]</scope>
    <source>
        <strain evidence="2 3">CECT 7066</strain>
    </source>
</reference>
<feature type="domain" description="Cupin type-2" evidence="1">
    <location>
        <begin position="49"/>
        <end position="118"/>
    </location>
</feature>
<organism evidence="2 3">
    <name type="scientific">Palleronia marisminoris</name>
    <dbReference type="NCBI Taxonomy" id="315423"/>
    <lineage>
        <taxon>Bacteria</taxon>
        <taxon>Pseudomonadati</taxon>
        <taxon>Pseudomonadota</taxon>
        <taxon>Alphaproteobacteria</taxon>
        <taxon>Rhodobacterales</taxon>
        <taxon>Roseobacteraceae</taxon>
        <taxon>Palleronia</taxon>
    </lineage>
</organism>
<dbReference type="AlphaFoldDB" id="A0A1Y5RV12"/>
<dbReference type="Pfam" id="PF07883">
    <property type="entry name" value="Cupin_2"/>
    <property type="match status" value="1"/>
</dbReference>